<accession>M3C6J1</accession>
<dbReference type="OMA" id="TTSIWTQ"/>
<dbReference type="SMR" id="M3C6J1"/>
<gene>
    <name evidence="2" type="ORF">SEPMUDRAFT_38332</name>
</gene>
<dbReference type="PANTHER" id="PTHR37574:SF1">
    <property type="entry name" value="LIPASE B"/>
    <property type="match status" value="1"/>
</dbReference>
<dbReference type="STRING" id="692275.M3C6J1"/>
<dbReference type="InterPro" id="IPR053228">
    <property type="entry name" value="Stereospecific_Lipase"/>
</dbReference>
<sequence>MLSIGIYGFFCVSSLLSVLTTASPLAKRVAPTFVFSGDAPFSVSSDTLAAALTCPNGNPTTSSPPVLLVHGTASVGSETWGEGYVPALKANGYTACYVNIPNRSMGDMQVNAEFVAYNLHYLSSLSGGLPPAVIAHSQGNPNTQWALEYFPSTRNITRAFIALSPDFAGIDLLGSDSLFSDICATGLCQAALWQQAAGSNYYSALHAKDFTALVPTTSIWTQFDGVVAPYQENAQLPGATVIQVQDLCPLRLTTHVTMTVSSPVFSLALDALQHDGVASLSRVRKDALGICLRVNAEGMSSDVITDLGKDLTELVDGFL</sequence>
<reference evidence="2 3" key="1">
    <citation type="journal article" date="2012" name="PLoS Pathog.">
        <title>Diverse lifestyles and strategies of plant pathogenesis encoded in the genomes of eighteen Dothideomycetes fungi.</title>
        <authorList>
            <person name="Ohm R.A."/>
            <person name="Feau N."/>
            <person name="Henrissat B."/>
            <person name="Schoch C.L."/>
            <person name="Horwitz B.A."/>
            <person name="Barry K.W."/>
            <person name="Condon B.J."/>
            <person name="Copeland A.C."/>
            <person name="Dhillon B."/>
            <person name="Glaser F."/>
            <person name="Hesse C.N."/>
            <person name="Kosti I."/>
            <person name="LaButti K."/>
            <person name="Lindquist E.A."/>
            <person name="Lucas S."/>
            <person name="Salamov A.A."/>
            <person name="Bradshaw R.E."/>
            <person name="Ciuffetti L."/>
            <person name="Hamelin R.C."/>
            <person name="Kema G.H.J."/>
            <person name="Lawrence C."/>
            <person name="Scott J.A."/>
            <person name="Spatafora J.W."/>
            <person name="Turgeon B.G."/>
            <person name="de Wit P.J.G.M."/>
            <person name="Zhong S."/>
            <person name="Goodwin S.B."/>
            <person name="Grigoriev I.V."/>
        </authorList>
    </citation>
    <scope>NUCLEOTIDE SEQUENCE [LARGE SCALE GENOMIC DNA]</scope>
    <source>
        <strain evidence="2 3">SO2202</strain>
    </source>
</reference>
<keyword evidence="2" id="KW-0378">Hydrolase</keyword>
<dbReference type="EMBL" id="KB456261">
    <property type="protein sequence ID" value="EMF15861.1"/>
    <property type="molecule type" value="Genomic_DNA"/>
</dbReference>
<dbReference type="PANTHER" id="PTHR37574">
    <property type="entry name" value="LIPASE B"/>
    <property type="match status" value="1"/>
</dbReference>
<dbReference type="GeneID" id="27905839"/>
<dbReference type="SUPFAM" id="SSF53474">
    <property type="entry name" value="alpha/beta-Hydrolases"/>
    <property type="match status" value="1"/>
</dbReference>
<organism evidence="2 3">
    <name type="scientific">Sphaerulina musiva (strain SO2202)</name>
    <name type="common">Poplar stem canker fungus</name>
    <name type="synonym">Septoria musiva</name>
    <dbReference type="NCBI Taxonomy" id="692275"/>
    <lineage>
        <taxon>Eukaryota</taxon>
        <taxon>Fungi</taxon>
        <taxon>Dikarya</taxon>
        <taxon>Ascomycota</taxon>
        <taxon>Pezizomycotina</taxon>
        <taxon>Dothideomycetes</taxon>
        <taxon>Dothideomycetidae</taxon>
        <taxon>Mycosphaerellales</taxon>
        <taxon>Mycosphaerellaceae</taxon>
        <taxon>Sphaerulina</taxon>
    </lineage>
</organism>
<dbReference type="OrthoDB" id="4605274at2759"/>
<dbReference type="eggNOG" id="ENOG502QSW8">
    <property type="taxonomic scope" value="Eukaryota"/>
</dbReference>
<protein>
    <submittedName>
        <fullName evidence="2">Alpha/beta-hydrolase</fullName>
    </submittedName>
</protein>
<dbReference type="ESTHER" id="sphms-m3c6j1">
    <property type="family name" value="Canar_LipB"/>
</dbReference>
<feature type="chain" id="PRO_5004031772" evidence="1">
    <location>
        <begin position="23"/>
        <end position="319"/>
    </location>
</feature>
<dbReference type="Proteomes" id="UP000016931">
    <property type="component" value="Unassembled WGS sequence"/>
</dbReference>
<dbReference type="AlphaFoldDB" id="M3C6J1"/>
<evidence type="ECO:0000313" key="2">
    <source>
        <dbReference type="EMBL" id="EMF15861.1"/>
    </source>
</evidence>
<keyword evidence="3" id="KW-1185">Reference proteome</keyword>
<evidence type="ECO:0000313" key="3">
    <source>
        <dbReference type="Proteomes" id="UP000016931"/>
    </source>
</evidence>
<keyword evidence="1" id="KW-0732">Signal</keyword>
<dbReference type="GO" id="GO:0016787">
    <property type="term" value="F:hydrolase activity"/>
    <property type="evidence" value="ECO:0007669"/>
    <property type="project" value="UniProtKB-KW"/>
</dbReference>
<proteinExistence type="predicted"/>
<evidence type="ECO:0000256" key="1">
    <source>
        <dbReference type="SAM" id="SignalP"/>
    </source>
</evidence>
<dbReference type="Gene3D" id="3.40.50.1820">
    <property type="entry name" value="alpha/beta hydrolase"/>
    <property type="match status" value="1"/>
</dbReference>
<dbReference type="RefSeq" id="XP_016763982.1">
    <property type="nucleotide sequence ID" value="XM_016908702.1"/>
</dbReference>
<dbReference type="HOGENOM" id="CLU_029537_3_0_1"/>
<feature type="signal peptide" evidence="1">
    <location>
        <begin position="1"/>
        <end position="22"/>
    </location>
</feature>
<dbReference type="InterPro" id="IPR029058">
    <property type="entry name" value="AB_hydrolase_fold"/>
</dbReference>
<name>M3C6J1_SPHMS</name>